<evidence type="ECO:0000313" key="3">
    <source>
        <dbReference type="Proteomes" id="UP001219934"/>
    </source>
</evidence>
<evidence type="ECO:0000256" key="1">
    <source>
        <dbReference type="SAM" id="MobiDB-lite"/>
    </source>
</evidence>
<protein>
    <submittedName>
        <fullName evidence="2">Uncharacterized protein</fullName>
    </submittedName>
</protein>
<evidence type="ECO:0000313" key="2">
    <source>
        <dbReference type="EMBL" id="KAJ4920084.1"/>
    </source>
</evidence>
<proteinExistence type="predicted"/>
<feature type="non-terminal residue" evidence="2">
    <location>
        <position position="217"/>
    </location>
</feature>
<dbReference type="AlphaFoldDB" id="A0AAD6F3F4"/>
<dbReference type="EMBL" id="JAPTMU010000226">
    <property type="protein sequence ID" value="KAJ4920084.1"/>
    <property type="molecule type" value="Genomic_DNA"/>
</dbReference>
<feature type="region of interest" description="Disordered" evidence="1">
    <location>
        <begin position="165"/>
        <end position="206"/>
    </location>
</feature>
<organism evidence="2 3">
    <name type="scientific">Pogonophryne albipinna</name>
    <dbReference type="NCBI Taxonomy" id="1090488"/>
    <lineage>
        <taxon>Eukaryota</taxon>
        <taxon>Metazoa</taxon>
        <taxon>Chordata</taxon>
        <taxon>Craniata</taxon>
        <taxon>Vertebrata</taxon>
        <taxon>Euteleostomi</taxon>
        <taxon>Actinopterygii</taxon>
        <taxon>Neopterygii</taxon>
        <taxon>Teleostei</taxon>
        <taxon>Neoteleostei</taxon>
        <taxon>Acanthomorphata</taxon>
        <taxon>Eupercaria</taxon>
        <taxon>Perciformes</taxon>
        <taxon>Notothenioidei</taxon>
        <taxon>Pogonophryne</taxon>
    </lineage>
</organism>
<accession>A0AAD6F3F4</accession>
<dbReference type="Proteomes" id="UP001219934">
    <property type="component" value="Unassembled WGS sequence"/>
</dbReference>
<feature type="non-terminal residue" evidence="2">
    <location>
        <position position="1"/>
    </location>
</feature>
<keyword evidence="3" id="KW-1185">Reference proteome</keyword>
<name>A0AAD6F3F4_9TELE</name>
<sequence>VTLVERGVLLAQLGLRSLPGAWPLKQPSLQEDVFNPPAPYPSLLREKQGESSNGVEQACFLVRVKLWPGLQAAAIRSLPRCLWSGTRLNLHLLGELHFRYIVQASLNTAQGRWDVMLKSTPQDQPALSECTVHCVTVCYPWLHAQALCVVFCPCSLLVGRGRMRSHPSPANSHQSGPMLEPQREEAIAHSTGAHSPSTQGGQGHLTHQGPVYFSCYH</sequence>
<comment type="caution">
    <text evidence="2">The sequence shown here is derived from an EMBL/GenBank/DDBJ whole genome shotgun (WGS) entry which is preliminary data.</text>
</comment>
<gene>
    <name evidence="2" type="ORF">JOQ06_027990</name>
</gene>
<reference evidence="2" key="1">
    <citation type="submission" date="2022-11" db="EMBL/GenBank/DDBJ databases">
        <title>Chromosome-level genome of Pogonophryne albipinna.</title>
        <authorList>
            <person name="Jo E."/>
        </authorList>
    </citation>
    <scope>NUCLEOTIDE SEQUENCE</scope>
    <source>
        <strain evidence="2">SGF0006</strain>
        <tissue evidence="2">Muscle</tissue>
    </source>
</reference>